<dbReference type="FunCoup" id="A0A067NS95">
    <property type="interactions" value="123"/>
</dbReference>
<gene>
    <name evidence="1" type="ORF">PLEOSDRAFT_49575</name>
</gene>
<accession>A0A067NS95</accession>
<dbReference type="HOGENOM" id="CLU_024072_3_1_1"/>
<dbReference type="InterPro" id="IPR011047">
    <property type="entry name" value="Quinoprotein_ADH-like_sf"/>
</dbReference>
<dbReference type="Proteomes" id="UP000027073">
    <property type="component" value="Unassembled WGS sequence"/>
</dbReference>
<dbReference type="EMBL" id="KL198006">
    <property type="protein sequence ID" value="KDQ30943.1"/>
    <property type="molecule type" value="Genomic_DNA"/>
</dbReference>
<sequence>MDFTEIYKQTSSLVEFSPGAHFIATAVQDRLIIRRADSFQITRTWLIDASPSATSVLISSTKGKASSTGSEKSISHIGWSCDSEYLLAACAKSGTVQIFKLADEEWTAHIDSGAEGLVKAEWAPDGRTVLCFSEWGLRVTLWSLVTGRASYLNFPIHPDRGYTFRADGRYLILAERHKSKDTLGLYDAAEGYKPVRHFPLPTSSLSSLALSPSGNHLAVWEGPLEYKLYIISLNGDLLGSFSPDHDPGFGIRGVAWHPTGMFLAVGGWDDKLYILDSLSWGPVATLELTGRLGSNVILWKEPSQWVEDTDGRGFLSYERIQGPQTIPINRVDHSKLPKAGVVQIEWNKTGTILMARYESVPNAVYLYDFPTPSQEFSPKLRSVLLHSSPVLQVRWNPIRKGNLALCCGLRSIYTWSDEWLGDNDVEEEMAECIGVPTKQFQTRSFKWAPDGKGIILFDQGIFCCAFEVQKEADSEF</sequence>
<protein>
    <recommendedName>
        <fullName evidence="3">Anaphase-promoting complex subunit 4 WD40 domain-containing protein</fullName>
    </recommendedName>
</protein>
<dbReference type="GO" id="GO:1990811">
    <property type="term" value="C:MWP complex"/>
    <property type="evidence" value="ECO:0007669"/>
    <property type="project" value="TreeGrafter"/>
</dbReference>
<dbReference type="VEuPathDB" id="FungiDB:PLEOSDRAFT_49575"/>
<evidence type="ECO:0008006" key="3">
    <source>
        <dbReference type="Google" id="ProtNLM"/>
    </source>
</evidence>
<evidence type="ECO:0000313" key="1">
    <source>
        <dbReference type="EMBL" id="KDQ30943.1"/>
    </source>
</evidence>
<reference evidence="2" key="1">
    <citation type="journal article" date="2014" name="Proc. Natl. Acad. Sci. U.S.A.">
        <title>Extensive sampling of basidiomycete genomes demonstrates inadequacy of the white-rot/brown-rot paradigm for wood decay fungi.</title>
        <authorList>
            <person name="Riley R."/>
            <person name="Salamov A.A."/>
            <person name="Brown D.W."/>
            <person name="Nagy L.G."/>
            <person name="Floudas D."/>
            <person name="Held B.W."/>
            <person name="Levasseur A."/>
            <person name="Lombard V."/>
            <person name="Morin E."/>
            <person name="Otillar R."/>
            <person name="Lindquist E.A."/>
            <person name="Sun H."/>
            <person name="LaButti K.M."/>
            <person name="Schmutz J."/>
            <person name="Jabbour D."/>
            <person name="Luo H."/>
            <person name="Baker S.E."/>
            <person name="Pisabarro A.G."/>
            <person name="Walton J.D."/>
            <person name="Blanchette R.A."/>
            <person name="Henrissat B."/>
            <person name="Martin F."/>
            <person name="Cullen D."/>
            <person name="Hibbett D.S."/>
            <person name="Grigoriev I.V."/>
        </authorList>
    </citation>
    <scope>NUCLEOTIDE SEQUENCE [LARGE SCALE GENOMIC DNA]</scope>
    <source>
        <strain evidence="2">PC15</strain>
    </source>
</reference>
<dbReference type="SMART" id="SM00320">
    <property type="entry name" value="WD40"/>
    <property type="match status" value="3"/>
</dbReference>
<name>A0A067NS95_PLEO1</name>
<dbReference type="OrthoDB" id="308690at2759"/>
<dbReference type="GO" id="GO:0005815">
    <property type="term" value="C:microtubule organizing center"/>
    <property type="evidence" value="ECO:0007669"/>
    <property type="project" value="TreeGrafter"/>
</dbReference>
<dbReference type="InterPro" id="IPR001680">
    <property type="entry name" value="WD40_rpt"/>
</dbReference>
<dbReference type="STRING" id="1137138.A0A067NS95"/>
<dbReference type="InParanoid" id="A0A067NS95"/>
<dbReference type="GO" id="GO:1990810">
    <property type="term" value="P:microtubule anchoring at mitotic spindle pole body"/>
    <property type="evidence" value="ECO:0007669"/>
    <property type="project" value="TreeGrafter"/>
</dbReference>
<dbReference type="AlphaFoldDB" id="A0A067NS95"/>
<dbReference type="Gene3D" id="2.130.10.10">
    <property type="entry name" value="YVTN repeat-like/Quinoprotein amine dehydrogenase"/>
    <property type="match status" value="2"/>
</dbReference>
<dbReference type="PANTHER" id="PTHR16220">
    <property type="entry name" value="WD REPEAT PROTEIN 8-RELATED"/>
    <property type="match status" value="1"/>
</dbReference>
<dbReference type="InterPro" id="IPR052778">
    <property type="entry name" value="Centrosome-WD_assoc"/>
</dbReference>
<dbReference type="InterPro" id="IPR015943">
    <property type="entry name" value="WD40/YVTN_repeat-like_dom_sf"/>
</dbReference>
<dbReference type="SUPFAM" id="SSF50998">
    <property type="entry name" value="Quinoprotein alcohol dehydrogenase-like"/>
    <property type="match status" value="1"/>
</dbReference>
<evidence type="ECO:0000313" key="2">
    <source>
        <dbReference type="Proteomes" id="UP000027073"/>
    </source>
</evidence>
<organism evidence="1 2">
    <name type="scientific">Pleurotus ostreatus (strain PC15)</name>
    <name type="common">Oyster mushroom</name>
    <dbReference type="NCBI Taxonomy" id="1137138"/>
    <lineage>
        <taxon>Eukaryota</taxon>
        <taxon>Fungi</taxon>
        <taxon>Dikarya</taxon>
        <taxon>Basidiomycota</taxon>
        <taxon>Agaricomycotina</taxon>
        <taxon>Agaricomycetes</taxon>
        <taxon>Agaricomycetidae</taxon>
        <taxon>Agaricales</taxon>
        <taxon>Pleurotineae</taxon>
        <taxon>Pleurotaceae</taxon>
        <taxon>Pleurotus</taxon>
    </lineage>
</organism>
<dbReference type="PANTHER" id="PTHR16220:SF0">
    <property type="entry name" value="WD REPEAT-CONTAINING PROTEIN WRAP73"/>
    <property type="match status" value="1"/>
</dbReference>
<proteinExistence type="predicted"/>
<dbReference type="Pfam" id="PF00400">
    <property type="entry name" value="WD40"/>
    <property type="match status" value="1"/>
</dbReference>